<dbReference type="RefSeq" id="WP_105923950.1">
    <property type="nucleotide sequence ID" value="NZ_BOUG01000003.1"/>
</dbReference>
<evidence type="ECO:0000313" key="3">
    <source>
        <dbReference type="Proteomes" id="UP001263852"/>
    </source>
</evidence>
<feature type="transmembrane region" description="Helical" evidence="1">
    <location>
        <begin position="248"/>
        <end position="276"/>
    </location>
</feature>
<evidence type="ECO:0000256" key="1">
    <source>
        <dbReference type="SAM" id="Phobius"/>
    </source>
</evidence>
<keyword evidence="1" id="KW-0812">Transmembrane</keyword>
<feature type="transmembrane region" description="Helical" evidence="1">
    <location>
        <begin position="162"/>
        <end position="181"/>
    </location>
</feature>
<dbReference type="EMBL" id="JAVLAO010000001">
    <property type="protein sequence ID" value="MDT7040338.1"/>
    <property type="molecule type" value="Genomic_DNA"/>
</dbReference>
<feature type="transmembrane region" description="Helical" evidence="1">
    <location>
        <begin position="21"/>
        <end position="39"/>
    </location>
</feature>
<evidence type="ECO:0008006" key="4">
    <source>
        <dbReference type="Google" id="ProtNLM"/>
    </source>
</evidence>
<accession>A0AAW8WJ60</accession>
<gene>
    <name evidence="2" type="ORF">RI555_15435</name>
</gene>
<dbReference type="Proteomes" id="UP001263852">
    <property type="component" value="Unassembled WGS sequence"/>
</dbReference>
<evidence type="ECO:0000313" key="2">
    <source>
        <dbReference type="EMBL" id="MDT7040338.1"/>
    </source>
</evidence>
<name>A0AAW8WJ60_LACPE</name>
<keyword evidence="1" id="KW-0472">Membrane</keyword>
<protein>
    <recommendedName>
        <fullName evidence="4">ABC transporter permease</fullName>
    </recommendedName>
</protein>
<reference evidence="2" key="1">
    <citation type="submission" date="2023-08" db="EMBL/GenBank/DDBJ databases">
        <authorList>
            <person name="Page C.A."/>
            <person name="Perez-Diaz I.M."/>
        </authorList>
    </citation>
    <scope>NUCLEOTIDE SEQUENCE</scope>
    <source>
        <strain evidence="2">1.8.9</strain>
    </source>
</reference>
<feature type="transmembrane region" description="Helical" evidence="1">
    <location>
        <begin position="288"/>
        <end position="307"/>
    </location>
</feature>
<proteinExistence type="predicted"/>
<feature type="transmembrane region" description="Helical" evidence="1">
    <location>
        <begin position="341"/>
        <end position="364"/>
    </location>
</feature>
<organism evidence="2 3">
    <name type="scientific">Lactiplantibacillus pentosus</name>
    <name type="common">Lactobacillus pentosus</name>
    <dbReference type="NCBI Taxonomy" id="1589"/>
    <lineage>
        <taxon>Bacteria</taxon>
        <taxon>Bacillati</taxon>
        <taxon>Bacillota</taxon>
        <taxon>Bacilli</taxon>
        <taxon>Lactobacillales</taxon>
        <taxon>Lactobacillaceae</taxon>
        <taxon>Lactiplantibacillus</taxon>
    </lineage>
</organism>
<comment type="caution">
    <text evidence="2">The sequence shown here is derived from an EMBL/GenBank/DDBJ whole genome shotgun (WGS) entry which is preliminary data.</text>
</comment>
<sequence length="374" mass="41808">MNAWHKFLLFNAKSVTFRKSFIVPLVILVVGTVGIFIATDHASNKLSMASIVASDITNNQTQKQKFINRQEKVPAALRKRLNAELEIVKNYNHGNWSKAAKNKIIINNEDIKTSRLSGDQDSAKAMQLENITLAYSVKHNAFPNTQDLGVQGFNFLGDFLNIYFPEIILLFLIFMFSPLFIEKYQGQRNMDKLIPRSLAFLDGNRLTTAIIGAAFAYLMIVILVFGIAALTHGIGEFNYPVVLEADKIVSTVSIGVLLIKVIVLQLLSIVVTMALIQLLANVTRNQNLTLLIATGLSLLQAVAPSNFSFMNGILQFLPGTYFNSYQIVNQQLSYTTDNAQLTFGFGLSVLLFYIIILILFNLGYERIIRSRNIV</sequence>
<feature type="transmembrane region" description="Helical" evidence="1">
    <location>
        <begin position="206"/>
        <end position="228"/>
    </location>
</feature>
<dbReference type="AlphaFoldDB" id="A0AAW8WJ60"/>
<keyword evidence="1" id="KW-1133">Transmembrane helix</keyword>